<dbReference type="GO" id="GO:0007155">
    <property type="term" value="P:cell adhesion"/>
    <property type="evidence" value="ECO:0007669"/>
    <property type="project" value="UniProtKB-KW"/>
</dbReference>
<dbReference type="CDD" id="cd01472">
    <property type="entry name" value="vWA_collagen"/>
    <property type="match status" value="4"/>
</dbReference>
<dbReference type="PROSITE" id="PS50234">
    <property type="entry name" value="VWFA"/>
    <property type="match status" value="8"/>
</dbReference>
<keyword evidence="4" id="KW-0732">Signal</keyword>
<feature type="compositionally biased region" description="Low complexity" evidence="9">
    <location>
        <begin position="1575"/>
        <end position="1606"/>
    </location>
</feature>
<dbReference type="GO" id="GO:0005581">
    <property type="term" value="C:collagen trimer"/>
    <property type="evidence" value="ECO:0007669"/>
    <property type="project" value="UniProtKB-KW"/>
</dbReference>
<dbReference type="PANTHER" id="PTHR24020">
    <property type="entry name" value="COLLAGEN ALPHA"/>
    <property type="match status" value="1"/>
</dbReference>
<evidence type="ECO:0000256" key="2">
    <source>
        <dbReference type="ARBA" id="ARBA00022525"/>
    </source>
</evidence>
<sequence length="2109" mass="230519">EASVGDIVFLVDTSINPQQARSVRSFLSALVKGFNVSRETIRVGLAEYSDEPSSEFLLSTYHRKSDVLRHIQRLPFKPGGRKTGLGLQFILDHHFQETAGSRANQGVPQVAMVISSGPAEDHVREPAEALRRAGILLYAVGIRDAVWAELREMAQDSKLYLSIHPSHCPSYFPELGMGPLRFTKRFIEAALADIVFLVDSSTSIGPQNFQKVKNFLYSVVLGLDISSDQVRVALVQYNDNIYPAFQLNQYPLKSMVLEQIQNLPYRTGGTSTGSALEFIRTNYLTEAAGSRAQDGVPQIVILVTDGESSDEVQETADRLKEDGVVVYVVGINVQDVQELQIIASEPFEKFLFNTENFNILQELSGSILQTLCSAVEGEIKEFSKAYADVVFLADTSQDTSWDSFQWMRNFISRVVGMLEVGKDKYQIGLAQYGDRGHTEFLLNTYQTQNEMIVHIQEQFRPRGGPRRTGKALRYLRQTFFQEAAGSRFLQGIPQYAVVITSGKSEDEVWEATQALRKKGVKVMSVGLQNFDRKELELAQLCPDLSTSRAWGKGPLQFYGQTRQTQFRRQEENPNRRKLSQDSVCPKAVPTDLVFLVEEFSRAGQSNFRQVVYFLKTTVKSLRIHPGAVRIGLVFYSGEPRLEFSLDTFQNPAQILAHLDKLTYRGRGGRLKTGAALDFLRNRVFIQEKGSRSNQGVQQIAVVITESVSQDNVSRPASLLRRAGVTIYAVGTQLPSESKDLEKMASYPPWKHAISLESFLQLSAVGNKIEKELCTENSALMHCVVCSSYCLDCVHIKKADIYFLIDGSGSITRMKVFMNAVIKKFSVGPDRIQFGVVQYSRDTQRQFILSQYPSVAELKVAIDGIRQMGGGTNTGQALNDMKQIFADTARSNIPRYLIVITDGKSDDPVAEAAEALRGGNITIYAIGVRDANTDELRKIAKDKIFFVFEFDSLKAIQEEVVRDICSSEMYMPPPPVPGIFLSSPVCKDRKADVIFLIDGSESISSKDFEKMKKFMERMVNISNIGPDEVQIGLLQFSSEPQEEFVLNRYSSKVDIRRAILAVQQMSDGTHTGKALNFTLPFFDSSRGGRPSVHQYLIVITDGVAKDSVTIPAKALRDRNIIIFAIGVGEAKNSQLLEVTNDQDKVYYGENFESLENLEKTIVYRVCTPQDETNLIFCFSIFKECNTELSVGIDISTSRRQGQQKLQELLPELMRQLALHSNISCHVPGQTNMRFRYMVPGPDGQVTFDSYFQNSNDRITQMFLNAKSNRMDVEFLQSLGNVALLASAKVKVILVFTDGLDDDLERLKEKSKLLHTAGLSGLLVVGLEGVQKLEELQELEFGRGLAYKQPLSITLRSLPSLLRKQLDTIVERTCCNTHVHCVGEEGDKGHDGVPGSKGEKGPDGLPGHPGEEGIPGERGPRGLPGPRGEGGCPGLRGPKGARGFSGEKGDPGEKGLDGLNGEQGERGVPGSSGEKGSRGNQGLTGPPGRPGEHGAPGLRGDPGDPGADSYVQGPKGEKGRRGHQGSSSFDGRQGETGNIGPNGSRGRQGWPGLKGVRGQPGEQGYQGELGYPGPQGPRGRQGIPGISGQKGLLGAQGSPGSPGPNGSKGKAGPGGMKKGELGEVGQEGPWGPQGPRGQPGLLGPDGYGHPGRKGAKGKPGFPGYPGAQGEDGDQGHRGEKGAKGIRGKRGNAGFPGFAGTPGGQGPPGQMGVKGPKDKRIAQCALQKFLTLAYPLCQGASKCPAFPTEVVFALDMSNDVSQLDFERMRDILFSLLMKMEISESNCPTGARVAIVSYNAKTDYLVRFSDYKRKTALLQAVTKIPLEKSSGSRNLGATMRFVGRHVFKRVRSGLLVRKVAVFFQTGWTYDVASISTATLELSALDIVPVVITFTKEHNLPDALVRIPIFNGSLSSEVTTRNKRDLNSFLKKLCPCHLCISMGFDKCRPHPDCALDSQRPLVVDVDVAFVVDGSNGAGAEVYPAALSLVAAALDDLEVAAQPSASRRGARVALVTHTTPGFRPGGGRPPVTESFHLTSYDHRTEMQRQVREAAGRRLQGAPALGHALEWTLEKVLLAAPLPRRTRVLFAIVASETSSWDREKLRTLSLEAKCKG</sequence>
<dbReference type="InterPro" id="IPR008160">
    <property type="entry name" value="Collagen"/>
</dbReference>
<keyword evidence="12" id="KW-1185">Reference proteome</keyword>
<feature type="compositionally biased region" description="Basic and acidic residues" evidence="9">
    <location>
        <begin position="1443"/>
        <end position="1454"/>
    </location>
</feature>
<feature type="domain" description="VWFA" evidence="10">
    <location>
        <begin position="991"/>
        <end position="1160"/>
    </location>
</feature>
<name>G3TTB4_LOXAF</name>
<feature type="domain" description="VWFA" evidence="10">
    <location>
        <begin position="388"/>
        <end position="540"/>
    </location>
</feature>
<dbReference type="SUPFAM" id="SSF53300">
    <property type="entry name" value="vWA-like"/>
    <property type="match status" value="9"/>
</dbReference>
<feature type="region of interest" description="Disordered" evidence="9">
    <location>
        <begin position="1379"/>
        <end position="1713"/>
    </location>
</feature>
<keyword evidence="8" id="KW-0325">Glycoprotein</keyword>
<dbReference type="Pfam" id="PF00092">
    <property type="entry name" value="VWA"/>
    <property type="match status" value="8"/>
</dbReference>
<organism evidence="11 12">
    <name type="scientific">Loxodonta africana</name>
    <name type="common">African elephant</name>
    <dbReference type="NCBI Taxonomy" id="9785"/>
    <lineage>
        <taxon>Eukaryota</taxon>
        <taxon>Metazoa</taxon>
        <taxon>Chordata</taxon>
        <taxon>Craniata</taxon>
        <taxon>Vertebrata</taxon>
        <taxon>Euteleostomi</taxon>
        <taxon>Mammalia</taxon>
        <taxon>Eutheria</taxon>
        <taxon>Afrotheria</taxon>
        <taxon>Proboscidea</taxon>
        <taxon>Elephantidae</taxon>
        <taxon>Loxodonta</taxon>
    </lineage>
</organism>
<evidence type="ECO:0000256" key="3">
    <source>
        <dbReference type="ARBA" id="ARBA00022530"/>
    </source>
</evidence>
<protein>
    <recommendedName>
        <fullName evidence="10">VWFA domain-containing protein</fullName>
    </recommendedName>
</protein>
<feature type="compositionally biased region" description="Polar residues" evidence="9">
    <location>
        <begin position="1522"/>
        <end position="1539"/>
    </location>
</feature>
<dbReference type="FunFam" id="3.40.50.410:FF:000016">
    <property type="entry name" value="Collagen type VI alpha 3 chain"/>
    <property type="match status" value="1"/>
</dbReference>
<dbReference type="InterPro" id="IPR050525">
    <property type="entry name" value="ECM_Assembly_Org"/>
</dbReference>
<feature type="domain" description="VWFA" evidence="10">
    <location>
        <begin position="1961"/>
        <end position="2109"/>
    </location>
</feature>
<dbReference type="FunFam" id="3.40.50.410:FF:000003">
    <property type="entry name" value="Collagen type VI alpha 3 chain"/>
    <property type="match status" value="2"/>
</dbReference>
<feature type="compositionally biased region" description="Low complexity" evidence="9">
    <location>
        <begin position="1621"/>
        <end position="1640"/>
    </location>
</feature>
<keyword evidence="7" id="KW-0176">Collagen</keyword>
<dbReference type="FunFam" id="3.40.50.410:FF:000004">
    <property type="entry name" value="collagen alpha-6(VI) chain"/>
    <property type="match status" value="4"/>
</dbReference>
<dbReference type="Gene3D" id="3.40.50.410">
    <property type="entry name" value="von Willebrand factor, type A domain"/>
    <property type="match status" value="8"/>
</dbReference>
<evidence type="ECO:0000259" key="10">
    <source>
        <dbReference type="PROSITE" id="PS50234"/>
    </source>
</evidence>
<reference evidence="11" key="2">
    <citation type="submission" date="2025-08" db="UniProtKB">
        <authorList>
            <consortium name="Ensembl"/>
        </authorList>
    </citation>
    <scope>IDENTIFICATION</scope>
    <source>
        <strain evidence="11">Isolate ISIS603380</strain>
    </source>
</reference>
<feature type="domain" description="VWFA" evidence="10">
    <location>
        <begin position="591"/>
        <end position="768"/>
    </location>
</feature>
<keyword evidence="6" id="KW-0130">Cell adhesion</keyword>
<feature type="domain" description="VWFA" evidence="10">
    <location>
        <begin position="799"/>
        <end position="963"/>
    </location>
</feature>
<dbReference type="Proteomes" id="UP000007646">
    <property type="component" value="Unassembled WGS sequence"/>
</dbReference>
<feature type="domain" description="VWFA" evidence="10">
    <location>
        <begin position="6"/>
        <end position="175"/>
    </location>
</feature>
<reference evidence="11 12" key="1">
    <citation type="submission" date="2009-06" db="EMBL/GenBank/DDBJ databases">
        <title>The Genome Sequence of Loxodonta africana (African elephant).</title>
        <authorList>
            <person name="Di Palma F."/>
            <person name="Heiman D."/>
            <person name="Young S."/>
            <person name="Johnson J."/>
            <person name="Lander E.S."/>
            <person name="Lindblad-Toh K."/>
        </authorList>
    </citation>
    <scope>NUCLEOTIDE SEQUENCE [LARGE SCALE GENOMIC DNA]</scope>
    <source>
        <strain evidence="11 12">Isolate ISIS603380</strain>
    </source>
</reference>
<evidence type="ECO:0000256" key="1">
    <source>
        <dbReference type="ARBA" id="ARBA00004498"/>
    </source>
</evidence>
<feature type="domain" description="VWFA" evidence="10">
    <location>
        <begin position="1746"/>
        <end position="1928"/>
    </location>
</feature>
<dbReference type="CDD" id="cd01450">
    <property type="entry name" value="vWFA_subfamily_ECM"/>
    <property type="match status" value="1"/>
</dbReference>
<keyword evidence="5" id="KW-0677">Repeat</keyword>
<keyword evidence="2" id="KW-0964">Secreted</keyword>
<evidence type="ECO:0000256" key="7">
    <source>
        <dbReference type="ARBA" id="ARBA00023119"/>
    </source>
</evidence>
<proteinExistence type="predicted"/>
<evidence type="ECO:0000256" key="9">
    <source>
        <dbReference type="SAM" id="MobiDB-lite"/>
    </source>
</evidence>
<evidence type="ECO:0000313" key="11">
    <source>
        <dbReference type="Ensembl" id="ENSLAFP00000018822.1"/>
    </source>
</evidence>
<reference evidence="11" key="3">
    <citation type="submission" date="2025-09" db="UniProtKB">
        <authorList>
            <consortium name="Ensembl"/>
        </authorList>
    </citation>
    <scope>IDENTIFICATION</scope>
    <source>
        <strain evidence="11">Isolate ISIS603380</strain>
    </source>
</reference>
<feature type="domain" description="VWFA" evidence="10">
    <location>
        <begin position="193"/>
        <end position="371"/>
    </location>
</feature>
<accession>G3TTB4</accession>
<dbReference type="Pfam" id="PF01391">
    <property type="entry name" value="Collagen"/>
    <property type="match status" value="3"/>
</dbReference>
<dbReference type="PRINTS" id="PR00453">
    <property type="entry name" value="VWFADOMAIN"/>
</dbReference>
<evidence type="ECO:0000256" key="5">
    <source>
        <dbReference type="ARBA" id="ARBA00022737"/>
    </source>
</evidence>
<feature type="compositionally biased region" description="Basic and acidic residues" evidence="9">
    <location>
        <begin position="1671"/>
        <end position="1680"/>
    </location>
</feature>
<evidence type="ECO:0000256" key="6">
    <source>
        <dbReference type="ARBA" id="ARBA00022889"/>
    </source>
</evidence>
<dbReference type="GeneTree" id="ENSGT00940000163168"/>
<keyword evidence="3" id="KW-0272">Extracellular matrix</keyword>
<evidence type="ECO:0000313" key="12">
    <source>
        <dbReference type="Proteomes" id="UP000007646"/>
    </source>
</evidence>
<feature type="compositionally biased region" description="Gly residues" evidence="9">
    <location>
        <begin position="1697"/>
        <end position="1706"/>
    </location>
</feature>
<comment type="subcellular location">
    <subcellularLocation>
        <location evidence="1">Secreted</location>
        <location evidence="1">Extracellular space</location>
        <location evidence="1">Extracellular matrix</location>
    </subcellularLocation>
</comment>
<evidence type="ECO:0000256" key="4">
    <source>
        <dbReference type="ARBA" id="ARBA00022729"/>
    </source>
</evidence>
<evidence type="ECO:0000256" key="8">
    <source>
        <dbReference type="ARBA" id="ARBA00023180"/>
    </source>
</evidence>
<feature type="compositionally biased region" description="Gly residues" evidence="9">
    <location>
        <begin position="1423"/>
        <end position="1432"/>
    </location>
</feature>
<dbReference type="HOGENOM" id="CLU_000182_0_0_1"/>
<feature type="compositionally biased region" description="Basic and acidic residues" evidence="9">
    <location>
        <begin position="1379"/>
        <end position="1400"/>
    </location>
</feature>
<dbReference type="Ensembl" id="ENSLAFT00000030030.1">
    <property type="protein sequence ID" value="ENSLAFP00000018822.1"/>
    <property type="gene ID" value="ENSLAFG00000028757.1"/>
</dbReference>
<dbReference type="SMART" id="SM00327">
    <property type="entry name" value="VWA"/>
    <property type="match status" value="7"/>
</dbReference>
<dbReference type="InterPro" id="IPR036465">
    <property type="entry name" value="vWFA_dom_sf"/>
</dbReference>
<dbReference type="PANTHER" id="PTHR24020:SF86">
    <property type="entry name" value="COLLAGEN, TYPE VI, ALPHA 4"/>
    <property type="match status" value="1"/>
</dbReference>
<dbReference type="InterPro" id="IPR002035">
    <property type="entry name" value="VWF_A"/>
</dbReference>